<dbReference type="InterPro" id="IPR005467">
    <property type="entry name" value="His_kinase_dom"/>
</dbReference>
<dbReference type="Pfam" id="PF00512">
    <property type="entry name" value="HisKA"/>
    <property type="match status" value="1"/>
</dbReference>
<evidence type="ECO:0000256" key="3">
    <source>
        <dbReference type="ARBA" id="ARBA00022553"/>
    </source>
</evidence>
<comment type="caution">
    <text evidence="9">The sequence shown here is derived from an EMBL/GenBank/DDBJ whole genome shotgun (WGS) entry which is preliminary data.</text>
</comment>
<feature type="transmembrane region" description="Helical" evidence="7">
    <location>
        <begin position="47"/>
        <end position="66"/>
    </location>
</feature>
<comment type="catalytic activity">
    <reaction evidence="1">
        <text>ATP + protein L-histidine = ADP + protein N-phospho-L-histidine.</text>
        <dbReference type="EC" id="2.7.13.3"/>
    </reaction>
</comment>
<dbReference type="SMART" id="SM00387">
    <property type="entry name" value="HATPase_c"/>
    <property type="match status" value="1"/>
</dbReference>
<dbReference type="GeneID" id="68571817"/>
<evidence type="ECO:0000313" key="10">
    <source>
        <dbReference type="Proteomes" id="UP001500194"/>
    </source>
</evidence>
<dbReference type="InterPro" id="IPR035965">
    <property type="entry name" value="PAS-like_dom_sf"/>
</dbReference>
<keyword evidence="10" id="KW-1185">Reference proteome</keyword>
<evidence type="ECO:0000256" key="6">
    <source>
        <dbReference type="ARBA" id="ARBA00023012"/>
    </source>
</evidence>
<dbReference type="CDD" id="cd00130">
    <property type="entry name" value="PAS"/>
    <property type="match status" value="1"/>
</dbReference>
<dbReference type="InterPro" id="IPR004358">
    <property type="entry name" value="Sig_transdc_His_kin-like_C"/>
</dbReference>
<proteinExistence type="predicted"/>
<evidence type="ECO:0000256" key="4">
    <source>
        <dbReference type="ARBA" id="ARBA00022679"/>
    </source>
</evidence>
<feature type="domain" description="Histidine kinase" evidence="8">
    <location>
        <begin position="354"/>
        <end position="546"/>
    </location>
</feature>
<evidence type="ECO:0000256" key="7">
    <source>
        <dbReference type="SAM" id="Phobius"/>
    </source>
</evidence>
<dbReference type="Gene3D" id="3.30.450.20">
    <property type="entry name" value="PAS domain"/>
    <property type="match status" value="1"/>
</dbReference>
<dbReference type="PROSITE" id="PS50109">
    <property type="entry name" value="HIS_KIN"/>
    <property type="match status" value="1"/>
</dbReference>
<dbReference type="Pfam" id="PF02518">
    <property type="entry name" value="HATPase_c"/>
    <property type="match status" value="1"/>
</dbReference>
<evidence type="ECO:0000256" key="5">
    <source>
        <dbReference type="ARBA" id="ARBA00022777"/>
    </source>
</evidence>
<name>A0AAV3SZF3_9EURY</name>
<keyword evidence="3" id="KW-0597">Phosphoprotein</keyword>
<dbReference type="Pfam" id="PF16927">
    <property type="entry name" value="HisKA_7TM"/>
    <property type="match status" value="1"/>
</dbReference>
<dbReference type="GO" id="GO:0000155">
    <property type="term" value="F:phosphorelay sensor kinase activity"/>
    <property type="evidence" value="ECO:0007669"/>
    <property type="project" value="InterPro"/>
</dbReference>
<dbReference type="InterPro" id="IPR031621">
    <property type="entry name" value="HisKA_7TM"/>
</dbReference>
<dbReference type="SUPFAM" id="SSF55785">
    <property type="entry name" value="PYP-like sensor domain (PAS domain)"/>
    <property type="match status" value="1"/>
</dbReference>
<dbReference type="Pfam" id="PF08448">
    <property type="entry name" value="PAS_4"/>
    <property type="match status" value="1"/>
</dbReference>
<dbReference type="EMBL" id="BAAADU010000002">
    <property type="protein sequence ID" value="GAA0649695.1"/>
    <property type="molecule type" value="Genomic_DNA"/>
</dbReference>
<feature type="transmembrane region" description="Helical" evidence="7">
    <location>
        <begin position="151"/>
        <end position="174"/>
    </location>
</feature>
<dbReference type="InterPro" id="IPR050736">
    <property type="entry name" value="Sensor_HK_Regulatory"/>
</dbReference>
<evidence type="ECO:0000313" key="9">
    <source>
        <dbReference type="EMBL" id="GAA0649695.1"/>
    </source>
</evidence>
<dbReference type="SUPFAM" id="SSF55874">
    <property type="entry name" value="ATPase domain of HSP90 chaperone/DNA topoisomerase II/histidine kinase"/>
    <property type="match status" value="1"/>
</dbReference>
<dbReference type="InterPro" id="IPR003594">
    <property type="entry name" value="HATPase_dom"/>
</dbReference>
<feature type="transmembrane region" description="Helical" evidence="7">
    <location>
        <begin position="186"/>
        <end position="207"/>
    </location>
</feature>
<organism evidence="9 10">
    <name type="scientific">Salarchaeum japonicum</name>
    <dbReference type="NCBI Taxonomy" id="555573"/>
    <lineage>
        <taxon>Archaea</taxon>
        <taxon>Methanobacteriati</taxon>
        <taxon>Methanobacteriota</taxon>
        <taxon>Stenosarchaea group</taxon>
        <taxon>Halobacteria</taxon>
        <taxon>Halobacteriales</taxon>
        <taxon>Halobacteriaceae</taxon>
    </lineage>
</organism>
<sequence>MDALNSIQRGMQVTPEVWVSLVSGAAALLVAGYAWRSRTAPGARALTAFLVASAVWAAGNAAQVAATTLPQKLLAVDAQYVGIAFAPVAWLVFAAQYADRDSWLTPRTLALLCLLPAATLALAWTNGLHGLVRTDAALETTGGVVTLTREFGPWFWVAWAYFGVTNTLGTLFLLGSLVGSPPAFRGQVVAVLVGVSVPAVAQVAYFAGASPFEPEAFVGVTAVAFGYALSRHALLDVVPVARDTLVEELDDGVLVVNAANRVVDANGAAERLLDATDVVGESVDDVLSARVRGADDETPVSVTDADGRERWVTVTESALDDGGTLVRIRDVTELERKRRELARENDRLNRVADTISHDVRSPLTVAAGSLALARETGSVEDFDRAERALDRVERVVDSTVRAARTDLGVPDRERVDIESVARDAWETSETGDAALAVESTGTVLADRSQVRSLLENLFRNAVAHGGAETVRVQATDAGFVVADDGTGIAADERERVFDTGYTTSDAGTGLGLSIVQAIADAHDWTVTLDGADEGGARFAFETSVETGNRTAAKSRGS</sequence>
<evidence type="ECO:0000259" key="8">
    <source>
        <dbReference type="PROSITE" id="PS50109"/>
    </source>
</evidence>
<gene>
    <name evidence="9" type="ORF">GCM10009019_10560</name>
</gene>
<dbReference type="EC" id="2.7.13.3" evidence="2"/>
<dbReference type="Gene3D" id="1.10.287.130">
    <property type="match status" value="1"/>
</dbReference>
<dbReference type="Proteomes" id="UP001500194">
    <property type="component" value="Unassembled WGS sequence"/>
</dbReference>
<dbReference type="InterPro" id="IPR036890">
    <property type="entry name" value="HATPase_C_sf"/>
</dbReference>
<accession>A0AAV3SZF3</accession>
<dbReference type="CDD" id="cd00082">
    <property type="entry name" value="HisKA"/>
    <property type="match status" value="1"/>
</dbReference>
<feature type="transmembrane region" description="Helical" evidence="7">
    <location>
        <begin position="78"/>
        <end position="97"/>
    </location>
</feature>
<dbReference type="AlphaFoldDB" id="A0AAV3SZF3"/>
<reference evidence="9 10" key="1">
    <citation type="journal article" date="2019" name="Int. J. Syst. Evol. Microbiol.">
        <title>The Global Catalogue of Microorganisms (GCM) 10K type strain sequencing project: providing services to taxonomists for standard genome sequencing and annotation.</title>
        <authorList>
            <consortium name="The Broad Institute Genomics Platform"/>
            <consortium name="The Broad Institute Genome Sequencing Center for Infectious Disease"/>
            <person name="Wu L."/>
            <person name="Ma J."/>
        </authorList>
    </citation>
    <scope>NUCLEOTIDE SEQUENCE [LARGE SCALE GENOMIC DNA]</scope>
    <source>
        <strain evidence="9 10">JCM 16327</strain>
    </source>
</reference>
<protein>
    <recommendedName>
        <fullName evidence="2">histidine kinase</fullName>
        <ecNumber evidence="2">2.7.13.3</ecNumber>
    </recommendedName>
</protein>
<feature type="transmembrane region" description="Helical" evidence="7">
    <location>
        <begin position="109"/>
        <end position="131"/>
    </location>
</feature>
<dbReference type="PRINTS" id="PR00344">
    <property type="entry name" value="BCTRLSENSOR"/>
</dbReference>
<dbReference type="Gene3D" id="3.30.565.10">
    <property type="entry name" value="Histidine kinase-like ATPase, C-terminal domain"/>
    <property type="match status" value="1"/>
</dbReference>
<keyword evidence="5" id="KW-0418">Kinase</keyword>
<keyword evidence="7" id="KW-0812">Transmembrane</keyword>
<dbReference type="SMART" id="SM00388">
    <property type="entry name" value="HisKA"/>
    <property type="match status" value="1"/>
</dbReference>
<dbReference type="InterPro" id="IPR000014">
    <property type="entry name" value="PAS"/>
</dbReference>
<keyword evidence="6" id="KW-0902">Two-component regulatory system</keyword>
<dbReference type="PANTHER" id="PTHR43711">
    <property type="entry name" value="TWO-COMPONENT HISTIDINE KINASE"/>
    <property type="match status" value="1"/>
</dbReference>
<dbReference type="SUPFAM" id="SSF47384">
    <property type="entry name" value="Homodimeric domain of signal transducing histidine kinase"/>
    <property type="match status" value="1"/>
</dbReference>
<dbReference type="PANTHER" id="PTHR43711:SF1">
    <property type="entry name" value="HISTIDINE KINASE 1"/>
    <property type="match status" value="1"/>
</dbReference>
<evidence type="ECO:0000256" key="1">
    <source>
        <dbReference type="ARBA" id="ARBA00000085"/>
    </source>
</evidence>
<dbReference type="InterPro" id="IPR003661">
    <property type="entry name" value="HisK_dim/P_dom"/>
</dbReference>
<dbReference type="InterPro" id="IPR036097">
    <property type="entry name" value="HisK_dim/P_sf"/>
</dbReference>
<dbReference type="RefSeq" id="WP_227261241.1">
    <property type="nucleotide sequence ID" value="NZ_BAAADU010000002.1"/>
</dbReference>
<dbReference type="InterPro" id="IPR013656">
    <property type="entry name" value="PAS_4"/>
</dbReference>
<keyword evidence="4" id="KW-0808">Transferase</keyword>
<feature type="transmembrane region" description="Helical" evidence="7">
    <location>
        <begin position="17"/>
        <end position="35"/>
    </location>
</feature>
<evidence type="ECO:0000256" key="2">
    <source>
        <dbReference type="ARBA" id="ARBA00012438"/>
    </source>
</evidence>
<keyword evidence="7" id="KW-0472">Membrane</keyword>
<keyword evidence="7" id="KW-1133">Transmembrane helix</keyword>